<dbReference type="GO" id="GO:0031012">
    <property type="term" value="C:extracellular matrix"/>
    <property type="evidence" value="ECO:0007669"/>
    <property type="project" value="TreeGrafter"/>
</dbReference>
<evidence type="ECO:0000313" key="5">
    <source>
        <dbReference type="Proteomes" id="UP000694867"/>
    </source>
</evidence>
<dbReference type="InterPro" id="IPR000618">
    <property type="entry name" value="Insect_cuticle"/>
</dbReference>
<evidence type="ECO:0000256" key="1">
    <source>
        <dbReference type="ARBA" id="ARBA00022460"/>
    </source>
</evidence>
<dbReference type="Proteomes" id="UP000694867">
    <property type="component" value="Unplaced"/>
</dbReference>
<dbReference type="AlphaFoldDB" id="A0AAJ6QNY7"/>
<keyword evidence="1 2" id="KW-0193">Cuticle</keyword>
<feature type="region of interest" description="Disordered" evidence="3">
    <location>
        <begin position="22"/>
        <end position="67"/>
    </location>
</feature>
<feature type="compositionally biased region" description="Low complexity" evidence="3">
    <location>
        <begin position="28"/>
        <end position="39"/>
    </location>
</feature>
<dbReference type="Pfam" id="PF00379">
    <property type="entry name" value="Chitin_bind_4"/>
    <property type="match status" value="2"/>
</dbReference>
<dbReference type="GO" id="GO:0005615">
    <property type="term" value="C:extracellular space"/>
    <property type="evidence" value="ECO:0007669"/>
    <property type="project" value="TreeGrafter"/>
</dbReference>
<feature type="chain" id="PRO_5042483867" evidence="4">
    <location>
        <begin position="20"/>
        <end position="322"/>
    </location>
</feature>
<dbReference type="PROSITE" id="PS00233">
    <property type="entry name" value="CHIT_BIND_RR_1"/>
    <property type="match status" value="2"/>
</dbReference>
<dbReference type="RefSeq" id="XP_003739045.2">
    <property type="nucleotide sequence ID" value="XM_003738997.2"/>
</dbReference>
<evidence type="ECO:0000256" key="3">
    <source>
        <dbReference type="SAM" id="MobiDB-lite"/>
    </source>
</evidence>
<reference evidence="6" key="1">
    <citation type="submission" date="2025-08" db="UniProtKB">
        <authorList>
            <consortium name="RefSeq"/>
        </authorList>
    </citation>
    <scope>IDENTIFICATION</scope>
</reference>
<dbReference type="PROSITE" id="PS51155">
    <property type="entry name" value="CHIT_BIND_RR_2"/>
    <property type="match status" value="2"/>
</dbReference>
<evidence type="ECO:0000256" key="2">
    <source>
        <dbReference type="PROSITE-ProRule" id="PRU00497"/>
    </source>
</evidence>
<dbReference type="PANTHER" id="PTHR12236">
    <property type="entry name" value="STRUCTURAL CONTITUENT OF CUTICLE"/>
    <property type="match status" value="1"/>
</dbReference>
<name>A0AAJ6QNY7_9ACAR</name>
<dbReference type="InterPro" id="IPR051217">
    <property type="entry name" value="Insect_Cuticle_Struc_Prot"/>
</dbReference>
<keyword evidence="5" id="KW-1185">Reference proteome</keyword>
<dbReference type="InterPro" id="IPR031311">
    <property type="entry name" value="CHIT_BIND_RR_consensus"/>
</dbReference>
<dbReference type="PANTHER" id="PTHR12236:SF79">
    <property type="entry name" value="CUTICULAR PROTEIN 50CB-RELATED"/>
    <property type="match status" value="1"/>
</dbReference>
<accession>A0AAJ6QNY7</accession>
<protein>
    <submittedName>
        <fullName evidence="6">Uncharacterized protein LOC100902047</fullName>
    </submittedName>
</protein>
<dbReference type="GeneID" id="100902047"/>
<gene>
    <name evidence="6" type="primary">LOC100902047</name>
</gene>
<feature type="region of interest" description="Disordered" evidence="3">
    <location>
        <begin position="214"/>
        <end position="241"/>
    </location>
</feature>
<feature type="signal peptide" evidence="4">
    <location>
        <begin position="1"/>
        <end position="19"/>
    </location>
</feature>
<dbReference type="PRINTS" id="PR00947">
    <property type="entry name" value="CUTICLE"/>
</dbReference>
<proteinExistence type="predicted"/>
<dbReference type="GO" id="GO:0042302">
    <property type="term" value="F:structural constituent of cuticle"/>
    <property type="evidence" value="ECO:0007669"/>
    <property type="project" value="UniProtKB-UniRule"/>
</dbReference>
<evidence type="ECO:0000313" key="6">
    <source>
        <dbReference type="RefSeq" id="XP_003739045.2"/>
    </source>
</evidence>
<sequence>MDDKRVFLALGLLVVAASARPSYDLDTAAQEPQPAEEAAPPMPYAFEYSASDPEGSHSHSSSSDGKTVTGQYSIMLADGRMRTVKYTADENGYRAEIITNELGTESKNPADVTIQSSAPTGAEAALLGPSSPGAAPAVASAALQAAPEASPIPVTDAVPAESPKPTEQASEASYLNKQYGPFLTSANMRSSLPLLAIAALVAICAGQEENYPPQPFEFSYSAEDSEGSHSHSQQGDGTGKVTGEYTITLADGRSRTVKYTADENGYRAEIITNELGTESKNPADVTIQSTAPTGAEAALQGPPQGSASQNTPVYLPYAYARY</sequence>
<organism evidence="5 6">
    <name type="scientific">Galendromus occidentalis</name>
    <name type="common">western predatory mite</name>
    <dbReference type="NCBI Taxonomy" id="34638"/>
    <lineage>
        <taxon>Eukaryota</taxon>
        <taxon>Metazoa</taxon>
        <taxon>Ecdysozoa</taxon>
        <taxon>Arthropoda</taxon>
        <taxon>Chelicerata</taxon>
        <taxon>Arachnida</taxon>
        <taxon>Acari</taxon>
        <taxon>Parasitiformes</taxon>
        <taxon>Mesostigmata</taxon>
        <taxon>Gamasina</taxon>
        <taxon>Phytoseioidea</taxon>
        <taxon>Phytoseiidae</taxon>
        <taxon>Typhlodrominae</taxon>
        <taxon>Galendromus</taxon>
    </lineage>
</organism>
<dbReference type="KEGG" id="goe:100902047"/>
<evidence type="ECO:0000256" key="4">
    <source>
        <dbReference type="SAM" id="SignalP"/>
    </source>
</evidence>
<keyword evidence="4" id="KW-0732">Signal</keyword>